<proteinExistence type="predicted"/>
<feature type="transmembrane region" description="Helical" evidence="1">
    <location>
        <begin position="179"/>
        <end position="197"/>
    </location>
</feature>
<evidence type="ECO:0000256" key="1">
    <source>
        <dbReference type="SAM" id="Phobius"/>
    </source>
</evidence>
<dbReference type="EMBL" id="AP027142">
    <property type="protein sequence ID" value="BDV33848.1"/>
    <property type="molecule type" value="Genomic_DNA"/>
</dbReference>
<evidence type="ECO:0000313" key="3">
    <source>
        <dbReference type="Proteomes" id="UP001317629"/>
    </source>
</evidence>
<feature type="transmembrane region" description="Helical" evidence="1">
    <location>
        <begin position="49"/>
        <end position="70"/>
    </location>
</feature>
<organism evidence="2 3">
    <name type="scientific">Methylocystis iwaonis</name>
    <dbReference type="NCBI Taxonomy" id="2885079"/>
    <lineage>
        <taxon>Bacteria</taxon>
        <taxon>Pseudomonadati</taxon>
        <taxon>Pseudomonadota</taxon>
        <taxon>Alphaproteobacteria</taxon>
        <taxon>Hyphomicrobiales</taxon>
        <taxon>Methylocystaceae</taxon>
        <taxon>Methylocystis</taxon>
    </lineage>
</organism>
<protein>
    <submittedName>
        <fullName evidence="2">Uncharacterized protein</fullName>
    </submittedName>
</protein>
<keyword evidence="1" id="KW-0472">Membrane</keyword>
<reference evidence="2 3" key="1">
    <citation type="journal article" date="2023" name="Int. J. Syst. Evol. Microbiol.">
        <title>Methylocystis iwaonis sp. nov., a type II methane-oxidizing bacterium from surface soil of a rice paddy field in Japan, and emended description of the genus Methylocystis (ex Whittenbury et al. 1970) Bowman et al. 1993.</title>
        <authorList>
            <person name="Kaise H."/>
            <person name="Sawadogo J.B."/>
            <person name="Alam M.S."/>
            <person name="Ueno C."/>
            <person name="Dianou D."/>
            <person name="Shinjo R."/>
            <person name="Asakawa S."/>
        </authorList>
    </citation>
    <scope>NUCLEOTIDE SEQUENCE [LARGE SCALE GENOMIC DNA]</scope>
    <source>
        <strain evidence="2 3">SS37A-Re</strain>
    </source>
</reference>
<feature type="transmembrane region" description="Helical" evidence="1">
    <location>
        <begin position="155"/>
        <end position="173"/>
    </location>
</feature>
<name>A0ABM8E7B3_9HYPH</name>
<dbReference type="Proteomes" id="UP001317629">
    <property type="component" value="Chromosome"/>
</dbReference>
<gene>
    <name evidence="2" type="ORF">SS37A_13770</name>
</gene>
<keyword evidence="1" id="KW-1133">Transmembrane helix</keyword>
<feature type="transmembrane region" description="Helical" evidence="1">
    <location>
        <begin position="124"/>
        <end position="143"/>
    </location>
</feature>
<accession>A0ABM8E7B3</accession>
<keyword evidence="1" id="KW-0812">Transmembrane</keyword>
<feature type="transmembrane region" description="Helical" evidence="1">
    <location>
        <begin position="82"/>
        <end position="104"/>
    </location>
</feature>
<feature type="transmembrane region" description="Helical" evidence="1">
    <location>
        <begin position="209"/>
        <end position="227"/>
    </location>
</feature>
<feature type="transmembrane region" description="Helical" evidence="1">
    <location>
        <begin position="18"/>
        <end position="37"/>
    </location>
</feature>
<evidence type="ECO:0000313" key="2">
    <source>
        <dbReference type="EMBL" id="BDV33848.1"/>
    </source>
</evidence>
<dbReference type="RefSeq" id="WP_281931387.1">
    <property type="nucleotide sequence ID" value="NZ_AP027142.1"/>
</dbReference>
<sequence>MTSAAAVIPEGGRRVGDWLVGLALLLLVVGFAPTFYLKPVFEAGKPLTLLVIAHGAATTAWIAVFAFQYYTASAGSRERHKTVGVIGAVLFGLVVALSLVTAVARVSSADPKISGLAPLTGLAYPFWVLVEVTFFGVGALVSIRRPDWHRHFQLASFFSFIAPATARALRFVIPAGPGVTYGSLLISILLYAGASGLKDVRSGRVSRAALVTLGVQFLTLLVLFFSLDAAPLWLQFASALTGYPL</sequence>
<keyword evidence="3" id="KW-1185">Reference proteome</keyword>